<dbReference type="PANTHER" id="PTHR30363:SF4">
    <property type="entry name" value="GLYCEROL-3-PHOSPHATE REGULON REPRESSOR"/>
    <property type="match status" value="1"/>
</dbReference>
<sequence>MLKEERHRYIIDRINRDNRIYVTDLSEELKVSDDTLRRDLVELENLGLLTKVHGGAIAKSDISIKFLERLNTSTLIKQEMAAKLVPLFKEGDVILIDGGTSNLEVMRQLPKDKNFTVYTNCLPIASELSGYPKVDLVLLGGTVFSPSQVTVGISVFQMVQSIYPDWVIVGVSDIHPQKGLTTSDREEAIIKRCMIKQGGKRVVLATGEKLNTARNYHVASLAEIDYIVTENSKVDYIKQHWPPYTYHVL</sequence>
<feature type="domain" description="HTH deoR-type" evidence="5">
    <location>
        <begin position="3"/>
        <end position="58"/>
    </location>
</feature>
<evidence type="ECO:0000259" key="5">
    <source>
        <dbReference type="PROSITE" id="PS51000"/>
    </source>
</evidence>
<dbReference type="SUPFAM" id="SSF100950">
    <property type="entry name" value="NagB/RpiA/CoA transferase-like"/>
    <property type="match status" value="1"/>
</dbReference>
<evidence type="ECO:0000256" key="2">
    <source>
        <dbReference type="ARBA" id="ARBA00023015"/>
    </source>
</evidence>
<organism evidence="6 9">
    <name type="scientific">Parabacteroides merdae</name>
    <dbReference type="NCBI Taxonomy" id="46503"/>
    <lineage>
        <taxon>Bacteria</taxon>
        <taxon>Pseudomonadati</taxon>
        <taxon>Bacteroidota</taxon>
        <taxon>Bacteroidia</taxon>
        <taxon>Bacteroidales</taxon>
        <taxon>Tannerellaceae</taxon>
        <taxon>Parabacteroides</taxon>
    </lineage>
</organism>
<name>A0A413NT75_9BACT</name>
<dbReference type="PANTHER" id="PTHR30363">
    <property type="entry name" value="HTH-TYPE TRANSCRIPTIONAL REGULATOR SRLR-RELATED"/>
    <property type="match status" value="1"/>
</dbReference>
<dbReference type="GO" id="GO:0003700">
    <property type="term" value="F:DNA-binding transcription factor activity"/>
    <property type="evidence" value="ECO:0007669"/>
    <property type="project" value="InterPro"/>
</dbReference>
<dbReference type="Proteomes" id="UP000283732">
    <property type="component" value="Unassembled WGS sequence"/>
</dbReference>
<dbReference type="Pfam" id="PF00455">
    <property type="entry name" value="DeoRC"/>
    <property type="match status" value="1"/>
</dbReference>
<evidence type="ECO:0000256" key="1">
    <source>
        <dbReference type="ARBA" id="ARBA00022491"/>
    </source>
</evidence>
<dbReference type="GO" id="GO:0003677">
    <property type="term" value="F:DNA binding"/>
    <property type="evidence" value="ECO:0007669"/>
    <property type="project" value="UniProtKB-KW"/>
</dbReference>
<evidence type="ECO:0000256" key="4">
    <source>
        <dbReference type="ARBA" id="ARBA00023163"/>
    </source>
</evidence>
<dbReference type="InterPro" id="IPR014036">
    <property type="entry name" value="DeoR-like_C"/>
</dbReference>
<dbReference type="Proteomes" id="UP000285173">
    <property type="component" value="Unassembled WGS sequence"/>
</dbReference>
<dbReference type="SMART" id="SM00420">
    <property type="entry name" value="HTH_DEOR"/>
    <property type="match status" value="1"/>
</dbReference>
<comment type="caution">
    <text evidence="6">The sequence shown here is derived from an EMBL/GenBank/DDBJ whole genome shotgun (WGS) entry which is preliminary data.</text>
</comment>
<dbReference type="EMBL" id="QSEF01000001">
    <property type="protein sequence ID" value="RGZ51786.1"/>
    <property type="molecule type" value="Genomic_DNA"/>
</dbReference>
<keyword evidence="3" id="KW-0238">DNA-binding</keyword>
<accession>A0A413NT75</accession>
<evidence type="ECO:0000256" key="3">
    <source>
        <dbReference type="ARBA" id="ARBA00023125"/>
    </source>
</evidence>
<dbReference type="SMART" id="SM01134">
    <property type="entry name" value="DeoRC"/>
    <property type="match status" value="1"/>
</dbReference>
<dbReference type="PRINTS" id="PR00037">
    <property type="entry name" value="HTHLACR"/>
</dbReference>
<dbReference type="InterPro" id="IPR037171">
    <property type="entry name" value="NagB/RpiA_transferase-like"/>
</dbReference>
<keyword evidence="4" id="KW-0804">Transcription</keyword>
<dbReference type="InterPro" id="IPR036390">
    <property type="entry name" value="WH_DNA-bd_sf"/>
</dbReference>
<reference evidence="8 9" key="1">
    <citation type="submission" date="2018-08" db="EMBL/GenBank/DDBJ databases">
        <title>A genome reference for cultivated species of the human gut microbiota.</title>
        <authorList>
            <person name="Zou Y."/>
            <person name="Xue W."/>
            <person name="Luo G."/>
        </authorList>
    </citation>
    <scope>NUCLEOTIDE SEQUENCE [LARGE SCALE GENOMIC DNA]</scope>
    <source>
        <strain evidence="7 8">AM16-50</strain>
        <strain evidence="6 9">AM50-15</strain>
    </source>
</reference>
<dbReference type="Pfam" id="PF08220">
    <property type="entry name" value="HTH_DeoR"/>
    <property type="match status" value="1"/>
</dbReference>
<evidence type="ECO:0000313" key="9">
    <source>
        <dbReference type="Proteomes" id="UP000285173"/>
    </source>
</evidence>
<evidence type="ECO:0000313" key="8">
    <source>
        <dbReference type="Proteomes" id="UP000283732"/>
    </source>
</evidence>
<keyword evidence="1" id="KW-0678">Repressor</keyword>
<proteinExistence type="predicted"/>
<dbReference type="PROSITE" id="PS00894">
    <property type="entry name" value="HTH_DEOR_1"/>
    <property type="match status" value="1"/>
</dbReference>
<evidence type="ECO:0000313" key="6">
    <source>
        <dbReference type="EMBL" id="RGZ51786.1"/>
    </source>
</evidence>
<dbReference type="AlphaFoldDB" id="A0A413NT75"/>
<dbReference type="RefSeq" id="WP_122202465.1">
    <property type="nucleotide sequence ID" value="NZ_QRKC01000001.1"/>
</dbReference>
<dbReference type="PROSITE" id="PS51000">
    <property type="entry name" value="HTH_DEOR_2"/>
    <property type="match status" value="1"/>
</dbReference>
<dbReference type="Gene3D" id="3.40.50.1360">
    <property type="match status" value="1"/>
</dbReference>
<dbReference type="SUPFAM" id="SSF46785">
    <property type="entry name" value="Winged helix' DNA-binding domain"/>
    <property type="match status" value="1"/>
</dbReference>
<keyword evidence="2" id="KW-0805">Transcription regulation</keyword>
<evidence type="ECO:0000313" key="7">
    <source>
        <dbReference type="EMBL" id="RHH80026.1"/>
    </source>
</evidence>
<protein>
    <submittedName>
        <fullName evidence="6">DeoR/GlpR transcriptional regulator</fullName>
    </submittedName>
</protein>
<dbReference type="InterPro" id="IPR050313">
    <property type="entry name" value="Carb_Metab_HTH_regulators"/>
</dbReference>
<dbReference type="InterPro" id="IPR018356">
    <property type="entry name" value="Tscrpt_reg_HTH_DeoR_CS"/>
</dbReference>
<dbReference type="InterPro" id="IPR001034">
    <property type="entry name" value="DeoR_HTH"/>
</dbReference>
<gene>
    <name evidence="7" type="ORF">DW191_02565</name>
    <name evidence="6" type="ORF">DW986_00335</name>
</gene>
<dbReference type="EMBL" id="QRKC01000001">
    <property type="protein sequence ID" value="RHH80026.1"/>
    <property type="molecule type" value="Genomic_DNA"/>
</dbReference>
<dbReference type="Gene3D" id="1.10.10.10">
    <property type="entry name" value="Winged helix-like DNA-binding domain superfamily/Winged helix DNA-binding domain"/>
    <property type="match status" value="1"/>
</dbReference>
<dbReference type="InterPro" id="IPR036388">
    <property type="entry name" value="WH-like_DNA-bd_sf"/>
</dbReference>